<reference evidence="1 2" key="1">
    <citation type="submission" date="2019-11" db="EMBL/GenBank/DDBJ databases">
        <authorList>
            <person name="Zheng R.K."/>
            <person name="Sun C.M."/>
        </authorList>
    </citation>
    <scope>NUCLEOTIDE SEQUENCE [LARGE SCALE GENOMIC DNA]</scope>
    <source>
        <strain evidence="1 2">SRB007</strain>
    </source>
</reference>
<dbReference type="RefSeq" id="WP_158946680.1">
    <property type="nucleotide sequence ID" value="NZ_CP046400.1"/>
</dbReference>
<keyword evidence="2" id="KW-1185">Reference proteome</keyword>
<accession>A0A6I6JPA6</accession>
<name>A0A6I6JPA6_9BACT</name>
<protein>
    <submittedName>
        <fullName evidence="1">Uncharacterized protein</fullName>
    </submittedName>
</protein>
<proteinExistence type="predicted"/>
<dbReference type="KEGG" id="psel:GM415_04735"/>
<dbReference type="Proteomes" id="UP000428328">
    <property type="component" value="Chromosome"/>
</dbReference>
<dbReference type="AlphaFoldDB" id="A0A6I6JPA6"/>
<gene>
    <name evidence="1" type="ORF">GM415_04735</name>
</gene>
<dbReference type="EMBL" id="CP046400">
    <property type="protein sequence ID" value="QGY39454.1"/>
    <property type="molecule type" value="Genomic_DNA"/>
</dbReference>
<evidence type="ECO:0000313" key="2">
    <source>
        <dbReference type="Proteomes" id="UP000428328"/>
    </source>
</evidence>
<evidence type="ECO:0000313" key="1">
    <source>
        <dbReference type="EMBL" id="QGY39454.1"/>
    </source>
</evidence>
<sequence length="182" mass="19451">MKGYAIVALRKAAHISMFMLLLALLPGCAVVGPLLSVGGMAGLAPLQYASTAYTVGEFSYEYAVNDQDPGEVIEKKVDAVLTGKAFLLPDFTPGVQQADTADAPVMTASAETPQTLPALSAEARHKRIEQLLGRRAVQAERLELRRLAFLEARRKDTLSLRLADAPRSPGLNAGYAGKATLR</sequence>
<organism evidence="1 2">
    <name type="scientific">Pseudodesulfovibrio cashew</name>
    <dbReference type="NCBI Taxonomy" id="2678688"/>
    <lineage>
        <taxon>Bacteria</taxon>
        <taxon>Pseudomonadati</taxon>
        <taxon>Thermodesulfobacteriota</taxon>
        <taxon>Desulfovibrionia</taxon>
        <taxon>Desulfovibrionales</taxon>
        <taxon>Desulfovibrionaceae</taxon>
    </lineage>
</organism>